<dbReference type="Gene3D" id="1.10.3720.10">
    <property type="entry name" value="MetI-like"/>
    <property type="match status" value="1"/>
</dbReference>
<keyword evidence="5 7" id="KW-1133">Transmembrane helix</keyword>
<dbReference type="EMBL" id="JBBUTF010000006">
    <property type="protein sequence ID" value="MEK8026044.1"/>
    <property type="molecule type" value="Genomic_DNA"/>
</dbReference>
<keyword evidence="11" id="KW-1185">Reference proteome</keyword>
<dbReference type="CDD" id="cd06261">
    <property type="entry name" value="TM_PBP2"/>
    <property type="match status" value="1"/>
</dbReference>
<dbReference type="SUPFAM" id="SSF161098">
    <property type="entry name" value="MetI-like"/>
    <property type="match status" value="1"/>
</dbReference>
<keyword evidence="6 7" id="KW-0472">Membrane</keyword>
<feature type="transmembrane region" description="Helical" evidence="7">
    <location>
        <begin position="62"/>
        <end position="82"/>
    </location>
</feature>
<evidence type="ECO:0000256" key="1">
    <source>
        <dbReference type="ARBA" id="ARBA00004651"/>
    </source>
</evidence>
<evidence type="ECO:0000313" key="10">
    <source>
        <dbReference type="EMBL" id="MEK8026044.1"/>
    </source>
</evidence>
<dbReference type="InterPro" id="IPR050366">
    <property type="entry name" value="BP-dependent_transpt_permease"/>
</dbReference>
<comment type="similarity">
    <text evidence="7">Belongs to the binding-protein-dependent transport system permease family.</text>
</comment>
<feature type="transmembrane region" description="Helical" evidence="7">
    <location>
        <begin position="249"/>
        <end position="270"/>
    </location>
</feature>
<evidence type="ECO:0000256" key="7">
    <source>
        <dbReference type="RuleBase" id="RU363032"/>
    </source>
</evidence>
<evidence type="ECO:0000256" key="4">
    <source>
        <dbReference type="ARBA" id="ARBA00022692"/>
    </source>
</evidence>
<evidence type="ECO:0000256" key="2">
    <source>
        <dbReference type="ARBA" id="ARBA00022448"/>
    </source>
</evidence>
<feature type="domain" description="ABC transmembrane type-1" evidence="9">
    <location>
        <begin position="120"/>
        <end position="309"/>
    </location>
</feature>
<dbReference type="Proteomes" id="UP001368500">
    <property type="component" value="Unassembled WGS sequence"/>
</dbReference>
<dbReference type="RefSeq" id="WP_341373823.1">
    <property type="nucleotide sequence ID" value="NZ_JBBUTF010000006.1"/>
</dbReference>
<comment type="caution">
    <text evidence="10">The sequence shown here is derived from an EMBL/GenBank/DDBJ whole genome shotgun (WGS) entry which is preliminary data.</text>
</comment>
<comment type="subcellular location">
    <subcellularLocation>
        <location evidence="1 7">Cell membrane</location>
        <topology evidence="1 7">Multi-pass membrane protein</topology>
    </subcellularLocation>
</comment>
<evidence type="ECO:0000313" key="11">
    <source>
        <dbReference type="Proteomes" id="UP001368500"/>
    </source>
</evidence>
<evidence type="ECO:0000256" key="6">
    <source>
        <dbReference type="ARBA" id="ARBA00023136"/>
    </source>
</evidence>
<feature type="compositionally biased region" description="Pro residues" evidence="8">
    <location>
        <begin position="1"/>
        <end position="16"/>
    </location>
</feature>
<dbReference type="PANTHER" id="PTHR43386">
    <property type="entry name" value="OLIGOPEPTIDE TRANSPORT SYSTEM PERMEASE PROTEIN APPC"/>
    <property type="match status" value="1"/>
</dbReference>
<dbReference type="InterPro" id="IPR035906">
    <property type="entry name" value="MetI-like_sf"/>
</dbReference>
<evidence type="ECO:0000256" key="8">
    <source>
        <dbReference type="SAM" id="MobiDB-lite"/>
    </source>
</evidence>
<feature type="transmembrane region" description="Helical" evidence="7">
    <location>
        <begin position="122"/>
        <end position="146"/>
    </location>
</feature>
<evidence type="ECO:0000256" key="5">
    <source>
        <dbReference type="ARBA" id="ARBA00022989"/>
    </source>
</evidence>
<feature type="transmembrane region" description="Helical" evidence="7">
    <location>
        <begin position="290"/>
        <end position="309"/>
    </location>
</feature>
<gene>
    <name evidence="10" type="ORF">AACH11_08730</name>
</gene>
<accession>A0ABU9B8F2</accession>
<feature type="region of interest" description="Disordered" evidence="8">
    <location>
        <begin position="1"/>
        <end position="21"/>
    </location>
</feature>
<dbReference type="Pfam" id="PF00528">
    <property type="entry name" value="BPD_transp_1"/>
    <property type="match status" value="1"/>
</dbReference>
<evidence type="ECO:0000259" key="9">
    <source>
        <dbReference type="PROSITE" id="PS50928"/>
    </source>
</evidence>
<feature type="transmembrane region" description="Helical" evidence="7">
    <location>
        <begin position="170"/>
        <end position="195"/>
    </location>
</feature>
<dbReference type="InterPro" id="IPR000515">
    <property type="entry name" value="MetI-like"/>
</dbReference>
<evidence type="ECO:0000256" key="3">
    <source>
        <dbReference type="ARBA" id="ARBA00022475"/>
    </source>
</evidence>
<proteinExistence type="inferred from homology"/>
<organism evidence="10 11">
    <name type="scientific">Pseudaquabacterium rugosum</name>
    <dbReference type="NCBI Taxonomy" id="2984194"/>
    <lineage>
        <taxon>Bacteria</taxon>
        <taxon>Pseudomonadati</taxon>
        <taxon>Pseudomonadota</taxon>
        <taxon>Betaproteobacteria</taxon>
        <taxon>Burkholderiales</taxon>
        <taxon>Sphaerotilaceae</taxon>
        <taxon>Pseudaquabacterium</taxon>
    </lineage>
</organism>
<sequence>MNLPVPLPLPLEPEAPPGAGATDACGGPAAQAARAAAEAACARQGLLARWRCTLAAMGPSGLLGLGVVAAWALAAIAGPWVLSRTGAQGGAEVFAGVSAAHWLGTDYLGRDMLARVIEGARYTVGVALGATLLASGGGTVLALLAVSSNRWIDGALSRLLDTLTAIPSKMLALLMVAGFGASMPLLIATAAVIYTPGAFRMARSMAVNIAAMDYVTVARSRGEGRWYVMRREILPNIAGPMLADLGLRFVYVVLLLASLSFLGLGIQPPAADWGSLVRENIGALAQGGPAVIAPAAAIASLTIGMNLFIDNLPGRRARERGGR</sequence>
<reference evidence="10 11" key="1">
    <citation type="submission" date="2024-04" db="EMBL/GenBank/DDBJ databases">
        <title>Novel species of the genus Ideonella isolated from streams.</title>
        <authorList>
            <person name="Lu H."/>
        </authorList>
    </citation>
    <scope>NUCLEOTIDE SEQUENCE [LARGE SCALE GENOMIC DNA]</scope>
    <source>
        <strain evidence="10 11">BYS139W</strain>
    </source>
</reference>
<keyword evidence="3" id="KW-1003">Cell membrane</keyword>
<dbReference type="PANTHER" id="PTHR43386:SF25">
    <property type="entry name" value="PEPTIDE ABC TRANSPORTER PERMEASE PROTEIN"/>
    <property type="match status" value="1"/>
</dbReference>
<dbReference type="PROSITE" id="PS50928">
    <property type="entry name" value="ABC_TM1"/>
    <property type="match status" value="1"/>
</dbReference>
<keyword evidence="4 7" id="KW-0812">Transmembrane</keyword>
<name>A0ABU9B8F2_9BURK</name>
<keyword evidence="2 7" id="KW-0813">Transport</keyword>
<protein>
    <submittedName>
        <fullName evidence="10">ABC transporter permease</fullName>
    </submittedName>
</protein>